<dbReference type="PANTHER" id="PTHR46401">
    <property type="entry name" value="GLYCOSYLTRANSFERASE WBBK-RELATED"/>
    <property type="match status" value="1"/>
</dbReference>
<dbReference type="InterPro" id="IPR001296">
    <property type="entry name" value="Glyco_trans_1"/>
</dbReference>
<keyword evidence="2" id="KW-0808">Transferase</keyword>
<dbReference type="SUPFAM" id="SSF53756">
    <property type="entry name" value="UDP-Glycosyltransferase/glycogen phosphorylase"/>
    <property type="match status" value="1"/>
</dbReference>
<dbReference type="Proteomes" id="UP000198379">
    <property type="component" value="Unassembled WGS sequence"/>
</dbReference>
<dbReference type="GO" id="GO:0016757">
    <property type="term" value="F:glycosyltransferase activity"/>
    <property type="evidence" value="ECO:0007669"/>
    <property type="project" value="InterPro"/>
</dbReference>
<evidence type="ECO:0000259" key="1">
    <source>
        <dbReference type="Pfam" id="PF00534"/>
    </source>
</evidence>
<dbReference type="PANTHER" id="PTHR46401:SF8">
    <property type="entry name" value="BLL6006 PROTEIN"/>
    <property type="match status" value="1"/>
</dbReference>
<dbReference type="AlphaFoldDB" id="A0A238YMU4"/>
<feature type="domain" description="Glycosyl transferase family 1" evidence="1">
    <location>
        <begin position="194"/>
        <end position="355"/>
    </location>
</feature>
<evidence type="ECO:0000313" key="2">
    <source>
        <dbReference type="EMBL" id="SNR71954.1"/>
    </source>
</evidence>
<keyword evidence="3" id="KW-1185">Reference proteome</keyword>
<name>A0A238YMU4_9FLAO</name>
<reference evidence="2 3" key="1">
    <citation type="submission" date="2017-06" db="EMBL/GenBank/DDBJ databases">
        <authorList>
            <person name="Kim H.J."/>
            <person name="Triplett B.A."/>
        </authorList>
    </citation>
    <scope>NUCLEOTIDE SEQUENCE [LARGE SCALE GENOMIC DNA]</scope>
    <source>
        <strain evidence="2 3">DSM 25597</strain>
    </source>
</reference>
<dbReference type="OrthoDB" id="502646at2"/>
<dbReference type="RefSeq" id="WP_089370950.1">
    <property type="nucleotide sequence ID" value="NZ_BMEP01000001.1"/>
</dbReference>
<protein>
    <submittedName>
        <fullName evidence="2">Glycosyltransferase involved in cell wall bisynthesis</fullName>
    </submittedName>
</protein>
<dbReference type="Gene3D" id="3.40.50.2000">
    <property type="entry name" value="Glycogen Phosphorylase B"/>
    <property type="match status" value="2"/>
</dbReference>
<gene>
    <name evidence="2" type="ORF">SAMN06265376_102177</name>
</gene>
<accession>A0A238YMU4</accession>
<dbReference type="Pfam" id="PF00534">
    <property type="entry name" value="Glycos_transf_1"/>
    <property type="match status" value="1"/>
</dbReference>
<dbReference type="EMBL" id="FZNY01000002">
    <property type="protein sequence ID" value="SNR71954.1"/>
    <property type="molecule type" value="Genomic_DNA"/>
</dbReference>
<sequence>MKNILINLIPIKKGGGQQVATNFVTHVQKINSINCTYLVTKGTEIHKLLENSENVNFVIVDPKPTSRLVFNLFDLKKIIKKHDIDIIYTLFGPSLKGHGVKTVTGCAYSNLFFPEIDFWSAYSKLKQVKLKLIDYYRLKSTLRSDAIVFENAAMQSRAISLFKVPENRTKLILPSISEYLDTPISEELETRLKRINTDHFNILFLTGWHKNKNLQMIPLFLEELKKLGCNTVNCVISVAESHPESQALLSDAKTRQVDNHISFIGSVRPHELPHLYNKIDGVGLLSLLESFSNNIIESWFFKKPLFISDAEWSRAICKDAAIYVNRDNAQDIAKQIDTYIKNKEKQDLYIKNAKKILLDYPSPEEKVNLQIEFLQQLLNE</sequence>
<evidence type="ECO:0000313" key="3">
    <source>
        <dbReference type="Proteomes" id="UP000198379"/>
    </source>
</evidence>
<organism evidence="2 3">
    <name type="scientific">Dokdonia pacifica</name>
    <dbReference type="NCBI Taxonomy" id="1627892"/>
    <lineage>
        <taxon>Bacteria</taxon>
        <taxon>Pseudomonadati</taxon>
        <taxon>Bacteroidota</taxon>
        <taxon>Flavobacteriia</taxon>
        <taxon>Flavobacteriales</taxon>
        <taxon>Flavobacteriaceae</taxon>
        <taxon>Dokdonia</taxon>
    </lineage>
</organism>
<proteinExistence type="predicted"/>